<keyword evidence="1" id="KW-1133">Transmembrane helix</keyword>
<dbReference type="EMBL" id="LBXN01000012">
    <property type="protein sequence ID" value="KKR33723.1"/>
    <property type="molecule type" value="Genomic_DNA"/>
</dbReference>
<dbReference type="Pfam" id="PF18895">
    <property type="entry name" value="T4SS_pilin"/>
    <property type="match status" value="1"/>
</dbReference>
<keyword evidence="1" id="KW-0812">Transmembrane</keyword>
<organism evidence="2 3">
    <name type="scientific">Candidatus Gottesmanbacteria bacterium GW2011_GWC2_39_8</name>
    <dbReference type="NCBI Taxonomy" id="1618450"/>
    <lineage>
        <taxon>Bacteria</taxon>
        <taxon>Candidatus Gottesmaniibacteriota</taxon>
    </lineage>
</organism>
<evidence type="ECO:0000256" key="1">
    <source>
        <dbReference type="SAM" id="Phobius"/>
    </source>
</evidence>
<protein>
    <submittedName>
        <fullName evidence="2">Uncharacterized protein</fullName>
    </submittedName>
</protein>
<sequence>MSSRGMKCRGDPARDCPATAGSRICGDFVTSFLAMTHSYKMKLLALTIPGAETPIDDPVGGKFTNLAGVVNGLLVYLFPIVGVLLFVYLIWGGFELLTSLGDEKKLSSAKSKVTNAVIGFIIIFTAYWMTQIADKIFGLKFF</sequence>
<evidence type="ECO:0000313" key="3">
    <source>
        <dbReference type="Proteomes" id="UP000034539"/>
    </source>
</evidence>
<dbReference type="Proteomes" id="UP000034539">
    <property type="component" value="Unassembled WGS sequence"/>
</dbReference>
<accession>A0A0G0Q0N8</accession>
<proteinExistence type="predicted"/>
<feature type="transmembrane region" description="Helical" evidence="1">
    <location>
        <begin position="113"/>
        <end position="130"/>
    </location>
</feature>
<gene>
    <name evidence="2" type="ORF">UT63_C0012G0002</name>
</gene>
<keyword evidence="1" id="KW-0472">Membrane</keyword>
<dbReference type="InterPro" id="IPR043993">
    <property type="entry name" value="T4SS_pilin"/>
</dbReference>
<dbReference type="AlphaFoldDB" id="A0A0G0Q0N8"/>
<feature type="transmembrane region" description="Helical" evidence="1">
    <location>
        <begin position="73"/>
        <end position="93"/>
    </location>
</feature>
<reference evidence="2 3" key="1">
    <citation type="journal article" date="2015" name="Nature">
        <title>rRNA introns, odd ribosomes, and small enigmatic genomes across a large radiation of phyla.</title>
        <authorList>
            <person name="Brown C.T."/>
            <person name="Hug L.A."/>
            <person name="Thomas B.C."/>
            <person name="Sharon I."/>
            <person name="Castelle C.J."/>
            <person name="Singh A."/>
            <person name="Wilkins M.J."/>
            <person name="Williams K.H."/>
            <person name="Banfield J.F."/>
        </authorList>
    </citation>
    <scope>NUCLEOTIDE SEQUENCE [LARGE SCALE GENOMIC DNA]</scope>
</reference>
<name>A0A0G0Q0N8_9BACT</name>
<comment type="caution">
    <text evidence="2">The sequence shown here is derived from an EMBL/GenBank/DDBJ whole genome shotgun (WGS) entry which is preliminary data.</text>
</comment>
<evidence type="ECO:0000313" key="2">
    <source>
        <dbReference type="EMBL" id="KKR33723.1"/>
    </source>
</evidence>